<proteinExistence type="predicted"/>
<dbReference type="EMBL" id="JABWTA010000001">
    <property type="protein sequence ID" value="NVE95932.1"/>
    <property type="molecule type" value="Genomic_DNA"/>
</dbReference>
<feature type="coiled-coil region" evidence="1">
    <location>
        <begin position="173"/>
        <end position="203"/>
    </location>
</feature>
<evidence type="ECO:0000256" key="2">
    <source>
        <dbReference type="SAM" id="MobiDB-lite"/>
    </source>
</evidence>
<accession>A0A850HJ05</accession>
<evidence type="ECO:0000256" key="1">
    <source>
        <dbReference type="SAM" id="Coils"/>
    </source>
</evidence>
<evidence type="ECO:0000313" key="3">
    <source>
        <dbReference type="EMBL" id="NVE95932.1"/>
    </source>
</evidence>
<gene>
    <name evidence="3" type="ORF">HUO12_13590</name>
</gene>
<protein>
    <recommendedName>
        <fullName evidence="5">LysR family transcriptional regulator</fullName>
    </recommendedName>
</protein>
<feature type="region of interest" description="Disordered" evidence="2">
    <location>
        <begin position="1"/>
        <end position="35"/>
    </location>
</feature>
<feature type="compositionally biased region" description="Polar residues" evidence="2">
    <location>
        <begin position="1"/>
        <end position="22"/>
    </location>
</feature>
<dbReference type="RefSeq" id="WP_176274105.1">
    <property type="nucleotide sequence ID" value="NZ_JABWTA010000001.1"/>
</dbReference>
<sequence>MSDPTHTPESTGVTLPATTSVGAASPDSALPYAQRHDGWTPAKQAEFLHALAETHSVAKAARAVGMSRQSAYGLRARLKGEPFDFAWGAALRCRFDALAEVAMDRAMNGVEVPHFYRGELVGTSRKYDERLTLAMLKMRERFGPPRMPDWHCGARYERDDFAALVKRVETGPATWAEQAAVEYEDAVRQLELEQEQLDREEEESWNSDD</sequence>
<organism evidence="3 4">
    <name type="scientific">Altererythrobacter lutimaris</name>
    <dbReference type="NCBI Taxonomy" id="2743979"/>
    <lineage>
        <taxon>Bacteria</taxon>
        <taxon>Pseudomonadati</taxon>
        <taxon>Pseudomonadota</taxon>
        <taxon>Alphaproteobacteria</taxon>
        <taxon>Sphingomonadales</taxon>
        <taxon>Erythrobacteraceae</taxon>
        <taxon>Altererythrobacter</taxon>
    </lineage>
</organism>
<comment type="caution">
    <text evidence="3">The sequence shown here is derived from an EMBL/GenBank/DDBJ whole genome shotgun (WGS) entry which is preliminary data.</text>
</comment>
<dbReference type="Proteomes" id="UP000546031">
    <property type="component" value="Unassembled WGS sequence"/>
</dbReference>
<keyword evidence="1" id="KW-0175">Coiled coil</keyword>
<name>A0A850HJ05_9SPHN</name>
<reference evidence="3 4" key="1">
    <citation type="submission" date="2020-06" db="EMBL/GenBank/DDBJ databases">
        <title>Altererythrobacter lutimaris sp. nov., a marine bacterium isolated from a tidal flat.</title>
        <authorList>
            <person name="Kim D."/>
            <person name="Yoo Y."/>
            <person name="Kim J.-J."/>
        </authorList>
    </citation>
    <scope>NUCLEOTIDE SEQUENCE [LARGE SCALE GENOMIC DNA]</scope>
    <source>
        <strain evidence="3 4">JGD-16</strain>
    </source>
</reference>
<dbReference type="AlphaFoldDB" id="A0A850HJ05"/>
<evidence type="ECO:0008006" key="5">
    <source>
        <dbReference type="Google" id="ProtNLM"/>
    </source>
</evidence>
<keyword evidence="4" id="KW-1185">Reference proteome</keyword>
<evidence type="ECO:0000313" key="4">
    <source>
        <dbReference type="Proteomes" id="UP000546031"/>
    </source>
</evidence>